<reference evidence="2" key="1">
    <citation type="journal article" date="2020" name="Stud. Mycol.">
        <title>101 Dothideomycetes genomes: a test case for predicting lifestyles and emergence of pathogens.</title>
        <authorList>
            <person name="Haridas S."/>
            <person name="Albert R."/>
            <person name="Binder M."/>
            <person name="Bloem J."/>
            <person name="Labutti K."/>
            <person name="Salamov A."/>
            <person name="Andreopoulos B."/>
            <person name="Baker S."/>
            <person name="Barry K."/>
            <person name="Bills G."/>
            <person name="Bluhm B."/>
            <person name="Cannon C."/>
            <person name="Castanera R."/>
            <person name="Culley D."/>
            <person name="Daum C."/>
            <person name="Ezra D."/>
            <person name="Gonzalez J."/>
            <person name="Henrissat B."/>
            <person name="Kuo A."/>
            <person name="Liang C."/>
            <person name="Lipzen A."/>
            <person name="Lutzoni F."/>
            <person name="Magnuson J."/>
            <person name="Mondo S."/>
            <person name="Nolan M."/>
            <person name="Ohm R."/>
            <person name="Pangilinan J."/>
            <person name="Park H.-J."/>
            <person name="Ramirez L."/>
            <person name="Alfaro M."/>
            <person name="Sun H."/>
            <person name="Tritt A."/>
            <person name="Yoshinaga Y."/>
            <person name="Zwiers L.-H."/>
            <person name="Turgeon B."/>
            <person name="Goodwin S."/>
            <person name="Spatafora J."/>
            <person name="Crous P."/>
            <person name="Grigoriev I."/>
        </authorList>
    </citation>
    <scope>NUCLEOTIDE SEQUENCE</scope>
    <source>
        <strain evidence="2">CBS 107.79</strain>
    </source>
</reference>
<proteinExistence type="predicted"/>
<evidence type="ECO:0000313" key="2">
    <source>
        <dbReference type="EMBL" id="KAF1969032.1"/>
    </source>
</evidence>
<dbReference type="AlphaFoldDB" id="A0A6A5UYY1"/>
<dbReference type="EMBL" id="ML976714">
    <property type="protein sequence ID" value="KAF1969032.1"/>
    <property type="molecule type" value="Genomic_DNA"/>
</dbReference>
<evidence type="ECO:0000256" key="1">
    <source>
        <dbReference type="SAM" id="SignalP"/>
    </source>
</evidence>
<evidence type="ECO:0008006" key="4">
    <source>
        <dbReference type="Google" id="ProtNLM"/>
    </source>
</evidence>
<feature type="chain" id="PRO_5025623817" description="Secreted protein" evidence="1">
    <location>
        <begin position="21"/>
        <end position="78"/>
    </location>
</feature>
<accession>A0A6A5UYY1</accession>
<keyword evidence="1" id="KW-0732">Signal</keyword>
<feature type="signal peptide" evidence="1">
    <location>
        <begin position="1"/>
        <end position="20"/>
    </location>
</feature>
<organism evidence="2 3">
    <name type="scientific">Bimuria novae-zelandiae CBS 107.79</name>
    <dbReference type="NCBI Taxonomy" id="1447943"/>
    <lineage>
        <taxon>Eukaryota</taxon>
        <taxon>Fungi</taxon>
        <taxon>Dikarya</taxon>
        <taxon>Ascomycota</taxon>
        <taxon>Pezizomycotina</taxon>
        <taxon>Dothideomycetes</taxon>
        <taxon>Pleosporomycetidae</taxon>
        <taxon>Pleosporales</taxon>
        <taxon>Massarineae</taxon>
        <taxon>Didymosphaeriaceae</taxon>
        <taxon>Bimuria</taxon>
    </lineage>
</organism>
<evidence type="ECO:0000313" key="3">
    <source>
        <dbReference type="Proteomes" id="UP000800036"/>
    </source>
</evidence>
<sequence>MRHASALELSLLSTSAHVAGLTMVNFRDVCYQGIRYKEVYLQIDYYYRCKTFVYHENVPKEDNTYLFRRRISELYLRA</sequence>
<name>A0A6A5UYY1_9PLEO</name>
<dbReference type="Proteomes" id="UP000800036">
    <property type="component" value="Unassembled WGS sequence"/>
</dbReference>
<keyword evidence="3" id="KW-1185">Reference proteome</keyword>
<protein>
    <recommendedName>
        <fullName evidence="4">Secreted protein</fullName>
    </recommendedName>
</protein>
<gene>
    <name evidence="2" type="ORF">BU23DRAFT_558061</name>
</gene>